<keyword evidence="3" id="KW-0808">Transferase</keyword>
<dbReference type="Gene3D" id="1.10.8.60">
    <property type="match status" value="1"/>
</dbReference>
<dbReference type="SUPFAM" id="SSF52540">
    <property type="entry name" value="P-loop containing nucleoside triphosphate hydrolases"/>
    <property type="match status" value="1"/>
</dbReference>
<keyword evidence="6" id="KW-0239">DNA-directed DNA polymerase</keyword>
<evidence type="ECO:0000256" key="1">
    <source>
        <dbReference type="ARBA" id="ARBA00012417"/>
    </source>
</evidence>
<evidence type="ECO:0000256" key="4">
    <source>
        <dbReference type="ARBA" id="ARBA00022695"/>
    </source>
</evidence>
<comment type="catalytic activity">
    <reaction evidence="8">
        <text>DNA(n) + a 2'-deoxyribonucleoside 5'-triphosphate = DNA(n+1) + diphosphate</text>
        <dbReference type="Rhea" id="RHEA:22508"/>
        <dbReference type="Rhea" id="RHEA-COMP:17339"/>
        <dbReference type="Rhea" id="RHEA-COMP:17340"/>
        <dbReference type="ChEBI" id="CHEBI:33019"/>
        <dbReference type="ChEBI" id="CHEBI:61560"/>
        <dbReference type="ChEBI" id="CHEBI:173112"/>
        <dbReference type="EC" id="2.7.7.7"/>
    </reaction>
</comment>
<keyword evidence="4" id="KW-0548">Nucleotidyltransferase</keyword>
<reference evidence="10 11" key="1">
    <citation type="submission" date="2017-04" db="EMBL/GenBank/DDBJ databases">
        <authorList>
            <person name="Afonso C.L."/>
            <person name="Miller P.J."/>
            <person name="Scott M.A."/>
            <person name="Spackman E."/>
            <person name="Goraichik I."/>
            <person name="Dimitrov K.M."/>
            <person name="Suarez D.L."/>
            <person name="Swayne D.E."/>
        </authorList>
    </citation>
    <scope>NUCLEOTIDE SEQUENCE [LARGE SCALE GENOMIC DNA]</scope>
    <source>
        <strain evidence="10 11">VK13</strain>
    </source>
</reference>
<dbReference type="EMBL" id="FWXJ01000008">
    <property type="protein sequence ID" value="SMC56834.1"/>
    <property type="molecule type" value="Genomic_DNA"/>
</dbReference>
<evidence type="ECO:0000313" key="10">
    <source>
        <dbReference type="EMBL" id="SMC56834.1"/>
    </source>
</evidence>
<dbReference type="Gene3D" id="3.40.50.300">
    <property type="entry name" value="P-loop containing nucleotide triphosphate hydrolases"/>
    <property type="match status" value="1"/>
</dbReference>
<dbReference type="InterPro" id="IPR005790">
    <property type="entry name" value="DNA_polIII_delta"/>
</dbReference>
<keyword evidence="5" id="KW-0235">DNA replication</keyword>
<dbReference type="PANTHER" id="PTHR34388">
    <property type="entry name" value="DNA POLYMERASE III SUBUNIT DELTA"/>
    <property type="match status" value="1"/>
</dbReference>
<dbReference type="Proteomes" id="UP000192708">
    <property type="component" value="Unassembled WGS sequence"/>
</dbReference>
<gene>
    <name evidence="10" type="ORF">SAMN06296008_10819</name>
</gene>
<evidence type="ECO:0000256" key="8">
    <source>
        <dbReference type="ARBA" id="ARBA00049244"/>
    </source>
</evidence>
<proteinExistence type="inferred from homology"/>
<dbReference type="RefSeq" id="WP_084283675.1">
    <property type="nucleotide sequence ID" value="NZ_FWXJ01000008.1"/>
</dbReference>
<dbReference type="OrthoDB" id="9770982at2"/>
<comment type="similarity">
    <text evidence="7">Belongs to the DNA polymerase HolA subunit family.</text>
</comment>
<dbReference type="InterPro" id="IPR027417">
    <property type="entry name" value="P-loop_NTPase"/>
</dbReference>
<evidence type="ECO:0000259" key="9">
    <source>
        <dbReference type="Pfam" id="PF06144"/>
    </source>
</evidence>
<dbReference type="PANTHER" id="PTHR34388:SF1">
    <property type="entry name" value="DNA POLYMERASE III SUBUNIT DELTA"/>
    <property type="match status" value="1"/>
</dbReference>
<dbReference type="GO" id="GO:0009360">
    <property type="term" value="C:DNA polymerase III complex"/>
    <property type="evidence" value="ECO:0007669"/>
    <property type="project" value="InterPro"/>
</dbReference>
<protein>
    <recommendedName>
        <fullName evidence="2">DNA polymerase III subunit delta</fullName>
        <ecNumber evidence="1">2.7.7.7</ecNumber>
    </recommendedName>
</protein>
<keyword evidence="11" id="KW-1185">Reference proteome</keyword>
<dbReference type="GO" id="GO:0003887">
    <property type="term" value="F:DNA-directed DNA polymerase activity"/>
    <property type="evidence" value="ECO:0007669"/>
    <property type="project" value="UniProtKB-KW"/>
</dbReference>
<dbReference type="Gene3D" id="1.20.272.10">
    <property type="match status" value="1"/>
</dbReference>
<dbReference type="SUPFAM" id="SSF48019">
    <property type="entry name" value="post-AAA+ oligomerization domain-like"/>
    <property type="match status" value="1"/>
</dbReference>
<dbReference type="STRING" id="1938817.SAMN06296008_10819"/>
<dbReference type="GO" id="GO:0006261">
    <property type="term" value="P:DNA-templated DNA replication"/>
    <property type="evidence" value="ECO:0007669"/>
    <property type="project" value="TreeGrafter"/>
</dbReference>
<dbReference type="NCBIfam" id="TIGR01128">
    <property type="entry name" value="holA"/>
    <property type="match status" value="1"/>
</dbReference>
<dbReference type="AlphaFoldDB" id="A0A1W2A842"/>
<dbReference type="InterPro" id="IPR008921">
    <property type="entry name" value="DNA_pol3_clamp-load_cplx_C"/>
</dbReference>
<dbReference type="CDD" id="cd18138">
    <property type="entry name" value="HLD_clamp_pol_III_delta"/>
    <property type="match status" value="1"/>
</dbReference>
<evidence type="ECO:0000313" key="11">
    <source>
        <dbReference type="Proteomes" id="UP000192708"/>
    </source>
</evidence>
<dbReference type="Pfam" id="PF06144">
    <property type="entry name" value="DNA_pol3_delta"/>
    <property type="match status" value="1"/>
</dbReference>
<evidence type="ECO:0000256" key="5">
    <source>
        <dbReference type="ARBA" id="ARBA00022705"/>
    </source>
</evidence>
<sequence length="354" mass="39954">MNRLDVLVSHLQRVRAGKEGLRALYVLSSDEALFMMETKDLLRATVKGQGFTERETLMNESGFDWSALMSGSQTLSLFGEKKLLELSIPTGKPGREGAEALKSFAKHVEQLETSDLDTIVCIYLPKLDSATQKSAWFVALEEAGLAVRLDAIERSELPNWIKARLKHNEQEFETGEAGKRSIEFMVEQFEGNLIAAHQEIQKLALLYPKGMLTEEQIRESILNVARYNVFELTETFLVGNMARINRTLDGLKGEGEALVLIVWTLSEEIRLLRTLKEIVLQGGHLASAMKSRRIWGKREQLIPQVLQRMHLPALDRALQMIADIDKQSKGIPAKEMPMDPWDGLRRIGGLFAIR</sequence>
<dbReference type="EC" id="2.7.7.7" evidence="1"/>
<accession>A0A1W2A842</accession>
<name>A0A1W2A842_9BURK</name>
<feature type="domain" description="DNA polymerase III delta N-terminal" evidence="9">
    <location>
        <begin position="25"/>
        <end position="143"/>
    </location>
</feature>
<evidence type="ECO:0000256" key="6">
    <source>
        <dbReference type="ARBA" id="ARBA00022932"/>
    </source>
</evidence>
<dbReference type="InterPro" id="IPR010372">
    <property type="entry name" value="DNA_pol3_delta_N"/>
</dbReference>
<dbReference type="GO" id="GO:0003677">
    <property type="term" value="F:DNA binding"/>
    <property type="evidence" value="ECO:0007669"/>
    <property type="project" value="InterPro"/>
</dbReference>
<evidence type="ECO:0000256" key="3">
    <source>
        <dbReference type="ARBA" id="ARBA00022679"/>
    </source>
</evidence>
<evidence type="ECO:0000256" key="7">
    <source>
        <dbReference type="ARBA" id="ARBA00034754"/>
    </source>
</evidence>
<evidence type="ECO:0000256" key="2">
    <source>
        <dbReference type="ARBA" id="ARBA00017703"/>
    </source>
</evidence>
<organism evidence="10 11">
    <name type="scientific">Polynucleobacter kasalickyi</name>
    <dbReference type="NCBI Taxonomy" id="1938817"/>
    <lineage>
        <taxon>Bacteria</taxon>
        <taxon>Pseudomonadati</taxon>
        <taxon>Pseudomonadota</taxon>
        <taxon>Betaproteobacteria</taxon>
        <taxon>Burkholderiales</taxon>
        <taxon>Burkholderiaceae</taxon>
        <taxon>Polynucleobacter</taxon>
    </lineage>
</organism>